<dbReference type="SUPFAM" id="SSF47862">
    <property type="entry name" value="Saposin"/>
    <property type="match status" value="1"/>
</dbReference>
<accession>A0A9J6BTP1</accession>
<evidence type="ECO:0000256" key="10">
    <source>
        <dbReference type="ARBA" id="ARBA00023295"/>
    </source>
</evidence>
<feature type="domain" description="Saposin B-type" evidence="16">
    <location>
        <begin position="87"/>
        <end position="172"/>
    </location>
</feature>
<evidence type="ECO:0000259" key="16">
    <source>
        <dbReference type="PROSITE" id="PS50015"/>
    </source>
</evidence>
<feature type="binding site" evidence="13">
    <location>
        <position position="207"/>
    </location>
    <ligand>
        <name>Zn(2+)</name>
        <dbReference type="ChEBI" id="CHEBI:29105"/>
        <label>1</label>
    </ligand>
</feature>
<feature type="signal peptide" evidence="15">
    <location>
        <begin position="1"/>
        <end position="22"/>
    </location>
</feature>
<comment type="function">
    <text evidence="12">Converts sphingomyelin to ceramide.</text>
</comment>
<dbReference type="EMBL" id="JADBJN010000003">
    <property type="protein sequence ID" value="KAG5672941.1"/>
    <property type="molecule type" value="Genomic_DNA"/>
</dbReference>
<feature type="binding site" evidence="13">
    <location>
        <position position="280"/>
    </location>
    <ligand>
        <name>Zn(2+)</name>
        <dbReference type="ChEBI" id="CHEBI:29105"/>
        <label>2</label>
    </ligand>
</feature>
<keyword evidence="18" id="KW-1185">Reference proteome</keyword>
<evidence type="ECO:0000256" key="1">
    <source>
        <dbReference type="ARBA" id="ARBA00004613"/>
    </source>
</evidence>
<feature type="binding site" evidence="13">
    <location>
        <position position="320"/>
    </location>
    <ligand>
        <name>Zn(2+)</name>
        <dbReference type="ChEBI" id="CHEBI:29105"/>
        <label>2</label>
    </ligand>
</feature>
<comment type="subcellular location">
    <subcellularLocation>
        <location evidence="1">Secreted</location>
    </subcellularLocation>
</comment>
<evidence type="ECO:0000256" key="11">
    <source>
        <dbReference type="ARBA" id="ARBA00047268"/>
    </source>
</evidence>
<gene>
    <name evidence="17" type="ORF">PVAND_003028</name>
</gene>
<dbReference type="PANTHER" id="PTHR10340:SF29">
    <property type="entry name" value="SPHINGOMYELIN PHOSPHODIESTERASE"/>
    <property type="match status" value="1"/>
</dbReference>
<feature type="disulfide bond" evidence="14">
    <location>
        <begin position="94"/>
        <end position="160"/>
    </location>
</feature>
<dbReference type="Gene3D" id="3.60.21.10">
    <property type="match status" value="2"/>
</dbReference>
<evidence type="ECO:0000256" key="9">
    <source>
        <dbReference type="ARBA" id="ARBA00023180"/>
    </source>
</evidence>
<dbReference type="InterPro" id="IPR011160">
    <property type="entry name" value="Sphingomy_PDE"/>
</dbReference>
<evidence type="ECO:0000256" key="14">
    <source>
        <dbReference type="PIRSR" id="PIRSR000948-2"/>
    </source>
</evidence>
<feature type="binding site" evidence="13">
    <location>
        <position position="462"/>
    </location>
    <ligand>
        <name>Zn(2+)</name>
        <dbReference type="ChEBI" id="CHEBI:29105"/>
        <label>2</label>
    </ligand>
</feature>
<feature type="binding site" evidence="13">
    <location>
        <position position="464"/>
    </location>
    <ligand>
        <name>Zn(2+)</name>
        <dbReference type="ChEBI" id="CHEBI:29105"/>
        <label>1</label>
    </ligand>
</feature>
<dbReference type="GO" id="GO:0005615">
    <property type="term" value="C:extracellular space"/>
    <property type="evidence" value="ECO:0007669"/>
    <property type="project" value="TreeGrafter"/>
</dbReference>
<evidence type="ECO:0000256" key="13">
    <source>
        <dbReference type="PIRSR" id="PIRSR000948-1"/>
    </source>
</evidence>
<keyword evidence="8 14" id="KW-1015">Disulfide bond</keyword>
<dbReference type="PIRSF" id="PIRSF000948">
    <property type="entry name" value="Sphingomy_PDE"/>
    <property type="match status" value="1"/>
</dbReference>
<feature type="disulfide bond" evidence="14">
    <location>
        <begin position="388"/>
        <end position="436"/>
    </location>
</feature>
<feature type="binding site" evidence="13">
    <location>
        <position position="428"/>
    </location>
    <ligand>
        <name>Zn(2+)</name>
        <dbReference type="ChEBI" id="CHEBI:29105"/>
        <label>2</label>
    </ligand>
</feature>
<evidence type="ECO:0000256" key="5">
    <source>
        <dbReference type="ARBA" id="ARBA00022729"/>
    </source>
</evidence>
<feature type="binding site" evidence="13">
    <location>
        <position position="280"/>
    </location>
    <ligand>
        <name>Zn(2+)</name>
        <dbReference type="ChEBI" id="CHEBI:29105"/>
        <label>1</label>
    </ligand>
</feature>
<organism evidence="17 18">
    <name type="scientific">Polypedilum vanderplanki</name>
    <name type="common">Sleeping chironomid midge</name>
    <dbReference type="NCBI Taxonomy" id="319348"/>
    <lineage>
        <taxon>Eukaryota</taxon>
        <taxon>Metazoa</taxon>
        <taxon>Ecdysozoa</taxon>
        <taxon>Arthropoda</taxon>
        <taxon>Hexapoda</taxon>
        <taxon>Insecta</taxon>
        <taxon>Pterygota</taxon>
        <taxon>Neoptera</taxon>
        <taxon>Endopterygota</taxon>
        <taxon>Diptera</taxon>
        <taxon>Nematocera</taxon>
        <taxon>Chironomoidea</taxon>
        <taxon>Chironomidae</taxon>
        <taxon>Chironominae</taxon>
        <taxon>Polypedilum</taxon>
        <taxon>Polypedilum</taxon>
    </lineage>
</organism>
<evidence type="ECO:0000256" key="3">
    <source>
        <dbReference type="ARBA" id="ARBA00022525"/>
    </source>
</evidence>
<evidence type="ECO:0000256" key="4">
    <source>
        <dbReference type="ARBA" id="ARBA00022723"/>
    </source>
</evidence>
<reference evidence="17" key="1">
    <citation type="submission" date="2021-03" db="EMBL/GenBank/DDBJ databases">
        <title>Chromosome level genome of the anhydrobiotic midge Polypedilum vanderplanki.</title>
        <authorList>
            <person name="Yoshida Y."/>
            <person name="Kikawada T."/>
            <person name="Gusev O."/>
        </authorList>
    </citation>
    <scope>NUCLEOTIDE SEQUENCE</scope>
    <source>
        <strain evidence="17">NIAS01</strain>
        <tissue evidence="17">Whole body or cell culture</tissue>
    </source>
</reference>
<dbReference type="GO" id="GO:0046513">
    <property type="term" value="P:ceramide biosynthetic process"/>
    <property type="evidence" value="ECO:0007669"/>
    <property type="project" value="TreeGrafter"/>
</dbReference>
<dbReference type="InterPro" id="IPR008139">
    <property type="entry name" value="SaposinB_dom"/>
</dbReference>
<evidence type="ECO:0000256" key="8">
    <source>
        <dbReference type="ARBA" id="ARBA00023157"/>
    </source>
</evidence>
<feature type="chain" id="PRO_5039951318" description="Sphingomyelin phosphodiesterase" evidence="15">
    <location>
        <begin position="23"/>
        <end position="624"/>
    </location>
</feature>
<dbReference type="InterPro" id="IPR029052">
    <property type="entry name" value="Metallo-depent_PP-like"/>
</dbReference>
<dbReference type="EC" id="3.1.4.12" evidence="12"/>
<evidence type="ECO:0000256" key="6">
    <source>
        <dbReference type="ARBA" id="ARBA00022801"/>
    </source>
</evidence>
<dbReference type="GO" id="GO:0006685">
    <property type="term" value="P:sphingomyelin catabolic process"/>
    <property type="evidence" value="ECO:0007669"/>
    <property type="project" value="UniProtKB-UniRule"/>
</dbReference>
<keyword evidence="6 12" id="KW-0378">Hydrolase</keyword>
<name>A0A9J6BTP1_POLVA</name>
<dbReference type="InterPro" id="IPR011001">
    <property type="entry name" value="Saposin-like"/>
</dbReference>
<evidence type="ECO:0000256" key="2">
    <source>
        <dbReference type="ARBA" id="ARBA00008234"/>
    </source>
</evidence>
<dbReference type="GO" id="GO:0061750">
    <property type="term" value="F:acid sphingomyelin phosphodiesterase activity"/>
    <property type="evidence" value="ECO:0007669"/>
    <property type="project" value="TreeGrafter"/>
</dbReference>
<dbReference type="GO" id="GO:0016020">
    <property type="term" value="C:membrane"/>
    <property type="evidence" value="ECO:0007669"/>
    <property type="project" value="GOC"/>
</dbReference>
<evidence type="ECO:0000256" key="7">
    <source>
        <dbReference type="ARBA" id="ARBA00022833"/>
    </source>
</evidence>
<comment type="caution">
    <text evidence="17">The sequence shown here is derived from an EMBL/GenBank/DDBJ whole genome shotgun (WGS) entry which is preliminary data.</text>
</comment>
<proteinExistence type="inferred from homology"/>
<evidence type="ECO:0000256" key="15">
    <source>
        <dbReference type="SAM" id="SignalP"/>
    </source>
</evidence>
<keyword evidence="10 12" id="KW-0326">Glycosidase</keyword>
<dbReference type="OrthoDB" id="282973at2759"/>
<dbReference type="Proteomes" id="UP001107558">
    <property type="component" value="Chromosome 3"/>
</dbReference>
<feature type="disulfide bond" evidence="14">
    <location>
        <begin position="122"/>
        <end position="133"/>
    </location>
</feature>
<comment type="catalytic activity">
    <reaction evidence="11">
        <text>a sphingomyelin + H2O = phosphocholine + an N-acylsphing-4-enine + H(+)</text>
        <dbReference type="Rhea" id="RHEA:19253"/>
        <dbReference type="ChEBI" id="CHEBI:15377"/>
        <dbReference type="ChEBI" id="CHEBI:15378"/>
        <dbReference type="ChEBI" id="CHEBI:17636"/>
        <dbReference type="ChEBI" id="CHEBI:52639"/>
        <dbReference type="ChEBI" id="CHEBI:295975"/>
        <dbReference type="EC" id="3.1.4.12"/>
    </reaction>
    <physiologicalReaction direction="left-to-right" evidence="11">
        <dbReference type="Rhea" id="RHEA:19254"/>
    </physiologicalReaction>
</comment>
<evidence type="ECO:0000256" key="12">
    <source>
        <dbReference type="PIRNR" id="PIRNR000948"/>
    </source>
</evidence>
<dbReference type="AlphaFoldDB" id="A0A9J6BTP1"/>
<dbReference type="InterPro" id="IPR004843">
    <property type="entry name" value="Calcineurin-like_PHP"/>
</dbReference>
<keyword evidence="7 13" id="KW-0862">Zinc</keyword>
<feature type="disulfide bond" evidence="14">
    <location>
        <begin position="222"/>
        <end position="227"/>
    </location>
</feature>
<evidence type="ECO:0000313" key="18">
    <source>
        <dbReference type="Proteomes" id="UP001107558"/>
    </source>
</evidence>
<dbReference type="CDD" id="cd00842">
    <property type="entry name" value="MPP_ASMase"/>
    <property type="match status" value="1"/>
</dbReference>
<feature type="binding site" evidence="13">
    <location>
        <position position="209"/>
    </location>
    <ligand>
        <name>Zn(2+)</name>
        <dbReference type="ChEBI" id="CHEBI:29105"/>
        <label>1</label>
    </ligand>
</feature>
<dbReference type="InterPro" id="IPR045473">
    <property type="entry name" value="ASM_C"/>
</dbReference>
<dbReference type="Pfam" id="PF00149">
    <property type="entry name" value="Metallophos"/>
    <property type="match status" value="1"/>
</dbReference>
<comment type="similarity">
    <text evidence="2 12">Belongs to the acid sphingomyelinase family.</text>
</comment>
<feature type="disulfide bond" evidence="14">
    <location>
        <begin position="91"/>
        <end position="168"/>
    </location>
</feature>
<keyword evidence="9" id="KW-0325">Glycoprotein</keyword>
<keyword evidence="4 13" id="KW-0479">Metal-binding</keyword>
<dbReference type="GO" id="GO:0046872">
    <property type="term" value="F:metal ion binding"/>
    <property type="evidence" value="ECO:0007669"/>
    <property type="project" value="UniProtKB-KW"/>
</dbReference>
<feature type="disulfide bond" evidence="14">
    <location>
        <begin position="588"/>
        <end position="592"/>
    </location>
</feature>
<dbReference type="InterPro" id="IPR041805">
    <property type="entry name" value="ASMase/PPN1_MPP"/>
</dbReference>
<dbReference type="SUPFAM" id="SSF56300">
    <property type="entry name" value="Metallo-dependent phosphatases"/>
    <property type="match status" value="1"/>
</dbReference>
<keyword evidence="3" id="KW-0964">Secreted</keyword>
<evidence type="ECO:0000313" key="17">
    <source>
        <dbReference type="EMBL" id="KAG5672941.1"/>
    </source>
</evidence>
<sequence length="624" mass="71677">MFYGFLLLIFFVSSSLCSTTNSEQMLENDEERAFMEMFAREFENFAEYGYRSDKFNRVVKEIKSEKTTSRKFKNGNDESSGGSSRTFSAKCLVCRAGLGYLLMRRRLGDSQANIERTAIAVCKILTSYPDEVCSGIVRINMDSVIYIIDSRPELSSTTVCALIMQGECGALDKSLDFELTISPATPIKQSKSMTKNENKIKVLHISDIHYDPNYLVGGNANCNSPCCCRIKQGVPKNETDKAGYFGSYGDCDIPWQTVENSIKSAKAQHPDVEIIYYTGDFIDHGVWETSIEGNIGSMKKIYELFKKVFKNIPVYSILGNHEAQPMNVFAPTVINQEKLSSYWLYNYSASAWSDWLPSEALNTVREGGYYTLLIRPGLRLIGLNNNHCYKYNWWLFYSINDVSNQLQWLHDTLLLAEKDNEKVHMLVHIASGEGSCFSFWSREYRRIIEKFHNIISAQFNGHSHVDEFNVFYDSKNITNAINVAWNGGSVTTFSDLNPNYNVYWIDDEIFQVNEVESWIFNLTEANLTPNQSPRWYKQYSFKESFNIQDLSPASLDNLLKAMSQDRKLARNYFRYKIKDADPFLKKGCQDNCLKNHICEIVINEFNDKRKCNELMKNSFTSNDV</sequence>
<protein>
    <recommendedName>
        <fullName evidence="12">Sphingomyelin phosphodiesterase</fullName>
        <ecNumber evidence="12">3.1.4.12</ecNumber>
    </recommendedName>
</protein>
<dbReference type="Pfam" id="PF19272">
    <property type="entry name" value="ASMase_C"/>
    <property type="match status" value="1"/>
</dbReference>
<dbReference type="PANTHER" id="PTHR10340">
    <property type="entry name" value="SPHINGOMYELIN PHOSPHODIESTERASE"/>
    <property type="match status" value="1"/>
</dbReference>
<dbReference type="GO" id="GO:0016798">
    <property type="term" value="F:hydrolase activity, acting on glycosyl bonds"/>
    <property type="evidence" value="ECO:0007669"/>
    <property type="project" value="UniProtKB-KW"/>
</dbReference>
<dbReference type="GO" id="GO:0005764">
    <property type="term" value="C:lysosome"/>
    <property type="evidence" value="ECO:0007669"/>
    <property type="project" value="TreeGrafter"/>
</dbReference>
<feature type="disulfide bond" evidence="14">
    <location>
        <begin position="228"/>
        <end position="251"/>
    </location>
</feature>
<keyword evidence="5 15" id="KW-0732">Signal</keyword>
<dbReference type="PROSITE" id="PS50015">
    <property type="entry name" value="SAP_B"/>
    <property type="match status" value="1"/>
</dbReference>
<comment type="cofactor">
    <cofactor evidence="13">
        <name>Zn(2+)</name>
        <dbReference type="ChEBI" id="CHEBI:29105"/>
    </cofactor>
    <text evidence="13">Binds 2 Zn(2+) ions per subunit.</text>
</comment>